<protein>
    <submittedName>
        <fullName evidence="6">Flagellar hook-basal body protein</fullName>
    </submittedName>
</protein>
<dbReference type="RefSeq" id="WP_136136790.1">
    <property type="nucleotide sequence ID" value="NZ_SDGV01000014.1"/>
</dbReference>
<dbReference type="OrthoDB" id="9800375at2"/>
<keyword evidence="6" id="KW-0969">Cilium</keyword>
<dbReference type="Pfam" id="PF22692">
    <property type="entry name" value="LlgE_F_G_D1"/>
    <property type="match status" value="1"/>
</dbReference>
<feature type="domain" description="Flagellar basal-body/hook protein C-terminal" evidence="4">
    <location>
        <begin position="188"/>
        <end position="230"/>
    </location>
</feature>
<evidence type="ECO:0000313" key="7">
    <source>
        <dbReference type="Proteomes" id="UP000310506"/>
    </source>
</evidence>
<dbReference type="Pfam" id="PF06429">
    <property type="entry name" value="Flg_bbr_C"/>
    <property type="match status" value="1"/>
</dbReference>
<dbReference type="InterPro" id="IPR010930">
    <property type="entry name" value="Flg_bb/hook_C_dom"/>
</dbReference>
<evidence type="ECO:0000259" key="5">
    <source>
        <dbReference type="Pfam" id="PF22692"/>
    </source>
</evidence>
<evidence type="ECO:0000313" key="6">
    <source>
        <dbReference type="EMBL" id="THB61327.1"/>
    </source>
</evidence>
<proteinExistence type="inferred from homology"/>
<dbReference type="GO" id="GO:0009425">
    <property type="term" value="C:bacterial-type flagellum basal body"/>
    <property type="evidence" value="ECO:0007669"/>
    <property type="project" value="UniProtKB-SubCell"/>
</dbReference>
<dbReference type="Pfam" id="PF00460">
    <property type="entry name" value="Flg_bb_rod"/>
    <property type="match status" value="1"/>
</dbReference>
<sequence length="236" mass="26474">MIRSMDTLQSNLNILQKKQQNISSNVSNANTPGYRAQYLSQQTKQSYEMFNFTNGPKINEQNIFGDYIFGNQIDQSYRNQEAGGLKQTDRITDFAVLGRGYFNVQLPNGQTAYTKNGNFTVNEMNQLTTQEGYLVLDRAGQGIDLTTQRGTPNFALTTFENESEMTSFGQTLYLSNAGQDDNQSLVQEKMLEGSNVSMVAEMTNLIETARQFETNQKALHASDETLRYATTQVGKA</sequence>
<gene>
    <name evidence="6" type="ORF">ESZ54_06145</name>
</gene>
<keyword evidence="2" id="KW-0975">Bacterial flagellum</keyword>
<accession>A0A4S3B4V4</accession>
<comment type="similarity">
    <text evidence="1 2">Belongs to the flagella basal body rod proteins family.</text>
</comment>
<dbReference type="EMBL" id="SDGV01000014">
    <property type="protein sequence ID" value="THB61327.1"/>
    <property type="molecule type" value="Genomic_DNA"/>
</dbReference>
<feature type="domain" description="Flagellar basal body rod protein N-terminal" evidence="3">
    <location>
        <begin position="5"/>
        <end position="35"/>
    </location>
</feature>
<evidence type="ECO:0000256" key="2">
    <source>
        <dbReference type="RuleBase" id="RU362116"/>
    </source>
</evidence>
<evidence type="ECO:0000259" key="4">
    <source>
        <dbReference type="Pfam" id="PF06429"/>
    </source>
</evidence>
<dbReference type="InterPro" id="IPR053967">
    <property type="entry name" value="LlgE_F_G-like_D1"/>
</dbReference>
<comment type="caution">
    <text evidence="6">The sequence shown here is derived from an EMBL/GenBank/DDBJ whole genome shotgun (WGS) entry which is preliminary data.</text>
</comment>
<comment type="subcellular location">
    <subcellularLocation>
        <location evidence="2">Bacterial flagellum basal body</location>
    </subcellularLocation>
</comment>
<dbReference type="AlphaFoldDB" id="A0A4S3B4V4"/>
<feature type="domain" description="Flagellar hook protein FlgE/F/G-like D1" evidence="5">
    <location>
        <begin position="95"/>
        <end position="142"/>
    </location>
</feature>
<reference evidence="6 7" key="1">
    <citation type="submission" date="2019-01" db="EMBL/GenBank/DDBJ databases">
        <title>Vagococcus silagei sp. nov. isolated from brewer's grain.</title>
        <authorList>
            <person name="Guu J.-R."/>
        </authorList>
    </citation>
    <scope>NUCLEOTIDE SEQUENCE [LARGE SCALE GENOMIC DNA]</scope>
    <source>
        <strain evidence="6 7">2B-2</strain>
    </source>
</reference>
<evidence type="ECO:0000259" key="3">
    <source>
        <dbReference type="Pfam" id="PF00460"/>
    </source>
</evidence>
<evidence type="ECO:0000256" key="1">
    <source>
        <dbReference type="ARBA" id="ARBA00009677"/>
    </source>
</evidence>
<dbReference type="PANTHER" id="PTHR30435:SF19">
    <property type="entry name" value="FLAGELLAR BASAL-BODY ROD PROTEIN FLGG"/>
    <property type="match status" value="1"/>
</dbReference>
<name>A0A4S3B4V4_9ENTE</name>
<dbReference type="InterPro" id="IPR037925">
    <property type="entry name" value="FlgE/F/G-like"/>
</dbReference>
<dbReference type="Proteomes" id="UP000310506">
    <property type="component" value="Unassembled WGS sequence"/>
</dbReference>
<dbReference type="SUPFAM" id="SSF117143">
    <property type="entry name" value="Flagellar hook protein flgE"/>
    <property type="match status" value="1"/>
</dbReference>
<keyword evidence="6" id="KW-0966">Cell projection</keyword>
<keyword evidence="7" id="KW-1185">Reference proteome</keyword>
<organism evidence="6 7">
    <name type="scientific">Vagococcus silagei</name>
    <dbReference type="NCBI Taxonomy" id="2508885"/>
    <lineage>
        <taxon>Bacteria</taxon>
        <taxon>Bacillati</taxon>
        <taxon>Bacillota</taxon>
        <taxon>Bacilli</taxon>
        <taxon>Lactobacillales</taxon>
        <taxon>Enterococcaceae</taxon>
        <taxon>Vagococcus</taxon>
    </lineage>
</organism>
<keyword evidence="6" id="KW-0282">Flagellum</keyword>
<dbReference type="InterPro" id="IPR001444">
    <property type="entry name" value="Flag_bb_rod_N"/>
</dbReference>
<dbReference type="InterPro" id="IPR020013">
    <property type="entry name" value="Flagellar_FlgE/F/G"/>
</dbReference>
<dbReference type="GO" id="GO:0071978">
    <property type="term" value="P:bacterial-type flagellum-dependent swarming motility"/>
    <property type="evidence" value="ECO:0007669"/>
    <property type="project" value="TreeGrafter"/>
</dbReference>
<dbReference type="PANTHER" id="PTHR30435">
    <property type="entry name" value="FLAGELLAR PROTEIN"/>
    <property type="match status" value="1"/>
</dbReference>
<dbReference type="NCBIfam" id="TIGR03506">
    <property type="entry name" value="FlgEFG_subfam"/>
    <property type="match status" value="1"/>
</dbReference>